<dbReference type="PANTHER" id="PTHR34106:SF1">
    <property type="entry name" value="1,4-BETA-MANNOSYL-N-ACETYLGLUCOSAMINE PHOSPHORYLASE"/>
    <property type="match status" value="1"/>
</dbReference>
<evidence type="ECO:0000313" key="5">
    <source>
        <dbReference type="Proteomes" id="UP000291124"/>
    </source>
</evidence>
<evidence type="ECO:0000256" key="2">
    <source>
        <dbReference type="ARBA" id="ARBA00022679"/>
    </source>
</evidence>
<dbReference type="GO" id="GO:0016757">
    <property type="term" value="F:glycosyltransferase activity"/>
    <property type="evidence" value="ECO:0007669"/>
    <property type="project" value="UniProtKB-KW"/>
</dbReference>
<sequence>MKNEMDAIVKTALIADAVPNMPWEPKPADCKEVVWRHSKNPIIDLHPMPKARSVFNSCVIPWKDHFLGVFRVDSLSMDPMLHLGTSPDGLDWSIEEEPITFISPDPALGKVTNAYDPRLCKIDDKYYITWCNSYYGATIGQAWTTDFKTFHQMENAFLPFNRNGVLFPKKINGKFAMLSRPMGLGMAVNYGDIFFSESPDLTYWGKHRIVFTRGPGKWERVKIGPGPIPIETTEGWLLLYHGVTDTCDSFVYSMGAALLDLNEPSKVLYRCQFPLMTPEKIYETAGYVGNVVFPTGVIADGDTGRLAVYYGAADTYTAVVYAHIDEIIAYVKEHAWK</sequence>
<dbReference type="OrthoDB" id="9775877at2"/>
<dbReference type="PANTHER" id="PTHR34106">
    <property type="entry name" value="GLYCOSIDASE"/>
    <property type="match status" value="1"/>
</dbReference>
<keyword evidence="5" id="KW-1185">Reference proteome</keyword>
<dbReference type="SUPFAM" id="SSF75005">
    <property type="entry name" value="Arabinanase/levansucrase/invertase"/>
    <property type="match status" value="1"/>
</dbReference>
<comment type="similarity">
    <text evidence="3">Belongs to the glycosyl hydrolase 130 family.</text>
</comment>
<dbReference type="Proteomes" id="UP000291124">
    <property type="component" value="Chromosome"/>
</dbReference>
<dbReference type="Pfam" id="PF04041">
    <property type="entry name" value="Glyco_hydro_130"/>
    <property type="match status" value="1"/>
</dbReference>
<keyword evidence="1" id="KW-0328">Glycosyltransferase</keyword>
<dbReference type="Gene3D" id="2.115.10.20">
    <property type="entry name" value="Glycosyl hydrolase domain, family 43"/>
    <property type="match status" value="1"/>
</dbReference>
<accession>A0A4V1AGF4</accession>
<reference evidence="5" key="1">
    <citation type="submission" date="2019-03" db="EMBL/GenBank/DDBJ databases">
        <title>Flavobacterium sp.</title>
        <authorList>
            <person name="Kim H."/>
        </authorList>
    </citation>
    <scope>NUCLEOTIDE SEQUENCE [LARGE SCALE GENOMIC DNA]</scope>
    <source>
        <strain evidence="5">GS13</strain>
    </source>
</reference>
<evidence type="ECO:0000256" key="3">
    <source>
        <dbReference type="ARBA" id="ARBA00024356"/>
    </source>
</evidence>
<dbReference type="KEGG" id="fnk:E1750_03220"/>
<evidence type="ECO:0008006" key="6">
    <source>
        <dbReference type="Google" id="ProtNLM"/>
    </source>
</evidence>
<proteinExistence type="inferred from homology"/>
<gene>
    <name evidence="4" type="ORF">E1750_03220</name>
</gene>
<evidence type="ECO:0000313" key="4">
    <source>
        <dbReference type="EMBL" id="QBN17852.1"/>
    </source>
</evidence>
<dbReference type="CDD" id="cd08993">
    <property type="entry name" value="GH130"/>
    <property type="match status" value="1"/>
</dbReference>
<evidence type="ECO:0000256" key="1">
    <source>
        <dbReference type="ARBA" id="ARBA00022676"/>
    </source>
</evidence>
<keyword evidence="2" id="KW-0808">Transferase</keyword>
<dbReference type="InterPro" id="IPR023296">
    <property type="entry name" value="Glyco_hydro_beta-prop_sf"/>
</dbReference>
<dbReference type="EMBL" id="CP037933">
    <property type="protein sequence ID" value="QBN17852.1"/>
    <property type="molecule type" value="Genomic_DNA"/>
</dbReference>
<dbReference type="PIRSF" id="PIRSF016202">
    <property type="entry name" value="PH1107"/>
    <property type="match status" value="1"/>
</dbReference>
<protein>
    <recommendedName>
        <fullName evidence="6">Glycosidase</fullName>
    </recommendedName>
</protein>
<organism evidence="4 5">
    <name type="scientific">Flavobacterium nackdongense</name>
    <dbReference type="NCBI Taxonomy" id="2547394"/>
    <lineage>
        <taxon>Bacteria</taxon>
        <taxon>Pseudomonadati</taxon>
        <taxon>Bacteroidota</taxon>
        <taxon>Flavobacteriia</taxon>
        <taxon>Flavobacteriales</taxon>
        <taxon>Flavobacteriaceae</taxon>
        <taxon>Flavobacterium</taxon>
    </lineage>
</organism>
<dbReference type="AlphaFoldDB" id="A0A4V1AGF4"/>
<dbReference type="InterPro" id="IPR007184">
    <property type="entry name" value="Mannoside_phosphorylase"/>
</dbReference>
<name>A0A4V1AGF4_9FLAO</name>
<dbReference type="RefSeq" id="WP_133275383.1">
    <property type="nucleotide sequence ID" value="NZ_CP037933.1"/>
</dbReference>